<dbReference type="Proteomes" id="UP000002654">
    <property type="component" value="Chromosome"/>
</dbReference>
<name>G4RKX2_THETK</name>
<evidence type="ECO:0000313" key="2">
    <source>
        <dbReference type="Proteomes" id="UP000002654"/>
    </source>
</evidence>
<gene>
    <name evidence="1" type="ordered locus">TTX_1592</name>
</gene>
<dbReference type="RefSeq" id="WP_014127471.1">
    <property type="nucleotide sequence ID" value="NC_016070.1"/>
</dbReference>
<dbReference type="OrthoDB" id="23286at2157"/>
<dbReference type="HOGENOM" id="CLU_195703_0_0_2"/>
<dbReference type="AlphaFoldDB" id="G4RKX2"/>
<organism evidence="1 2">
    <name type="scientific">Thermoproteus tenax (strain ATCC 35583 / DSM 2078 / JCM 9277 / NBRC 100435 / Kra 1)</name>
    <dbReference type="NCBI Taxonomy" id="768679"/>
    <lineage>
        <taxon>Archaea</taxon>
        <taxon>Thermoproteota</taxon>
        <taxon>Thermoprotei</taxon>
        <taxon>Thermoproteales</taxon>
        <taxon>Thermoproteaceae</taxon>
        <taxon>Thermoproteus</taxon>
    </lineage>
</organism>
<reference evidence="1 2" key="1">
    <citation type="journal article" date="2011" name="PLoS ONE">
        <title>The complete genome sequence of Thermoproteus tenax: a physiologically versatile member of the Crenarchaeota.</title>
        <authorList>
            <person name="Siebers B."/>
            <person name="Zaparty M."/>
            <person name="Raddatz G."/>
            <person name="Tjaden B."/>
            <person name="Albers S.V."/>
            <person name="Bell S.D."/>
            <person name="Blombach F."/>
            <person name="Kletzin A."/>
            <person name="Kyrpides N."/>
            <person name="Lanz C."/>
            <person name="Plagens A."/>
            <person name="Rampp M."/>
            <person name="Rosinus A."/>
            <person name="von Jan M."/>
            <person name="Makarova K.S."/>
            <person name="Klenk H.P."/>
            <person name="Schuster S.C."/>
            <person name="Hensel R."/>
        </authorList>
    </citation>
    <scope>NUCLEOTIDE SEQUENCE [LARGE SCALE GENOMIC DNA]</scope>
    <source>
        <strain evidence="2">ATCC 35583 / DSM 2078 / JCM 9277 / NBRC 100435 / Kra 1</strain>
    </source>
</reference>
<evidence type="ECO:0000313" key="1">
    <source>
        <dbReference type="EMBL" id="CCC82217.1"/>
    </source>
</evidence>
<dbReference type="EMBL" id="FN869859">
    <property type="protein sequence ID" value="CCC82217.1"/>
    <property type="molecule type" value="Genomic_DNA"/>
</dbReference>
<dbReference type="STRING" id="768679.TTX_1592"/>
<protein>
    <submittedName>
        <fullName evidence="1">Uncharacterized protein</fullName>
    </submittedName>
</protein>
<dbReference type="eggNOG" id="arCOG05581">
    <property type="taxonomic scope" value="Archaea"/>
</dbReference>
<sequence>MSEGGEWEFPEDWEYAGGVPERTLKVKAKCPKCGHVFEVEIGESWYNMGFSIACPKCGYQFPINMYGEVVGEVKPQKQQAKKK</sequence>
<keyword evidence="2" id="KW-1185">Reference proteome</keyword>
<dbReference type="KEGG" id="ttn:TTX_1592"/>
<dbReference type="PaxDb" id="768679-TTX_1592"/>
<accession>G4RKX2</accession>
<dbReference type="GeneID" id="11262472"/>
<dbReference type="PATRIC" id="fig|768679.9.peg.1614"/>
<dbReference type="Gene3D" id="2.20.28.30">
    <property type="entry name" value="RNA polymerase ii, chain L"/>
    <property type="match status" value="1"/>
</dbReference>
<proteinExistence type="predicted"/>